<dbReference type="InterPro" id="IPR006043">
    <property type="entry name" value="NCS2"/>
</dbReference>
<dbReference type="AlphaFoldDB" id="D9RZ60"/>
<dbReference type="GO" id="GO:0005345">
    <property type="term" value="F:purine nucleobase transmembrane transporter activity"/>
    <property type="evidence" value="ECO:0007669"/>
    <property type="project" value="TreeGrafter"/>
</dbReference>
<dbReference type="GO" id="GO:0005886">
    <property type="term" value="C:plasma membrane"/>
    <property type="evidence" value="ECO:0007669"/>
    <property type="project" value="UniProtKB-SubCell"/>
</dbReference>
<feature type="transmembrane region" description="Helical" evidence="9">
    <location>
        <begin position="185"/>
        <end position="201"/>
    </location>
</feature>
<evidence type="ECO:0000256" key="8">
    <source>
        <dbReference type="PIRNR" id="PIRNR005353"/>
    </source>
</evidence>
<keyword evidence="11" id="KW-1185">Reference proteome</keyword>
<feature type="transmembrane region" description="Helical" evidence="9">
    <location>
        <begin position="65"/>
        <end position="89"/>
    </location>
</feature>
<evidence type="ECO:0000256" key="9">
    <source>
        <dbReference type="SAM" id="Phobius"/>
    </source>
</evidence>
<comment type="similarity">
    <text evidence="2 8">Belongs to the nucleobase:cation symporter-2 (NCS2) (TC 2.A.40) family. Azg-like subfamily.</text>
</comment>
<dbReference type="InterPro" id="IPR026033">
    <property type="entry name" value="Azg-like_bact_archaea"/>
</dbReference>
<feature type="transmembrane region" description="Helical" evidence="9">
    <location>
        <begin position="390"/>
        <end position="416"/>
    </location>
</feature>
<dbReference type="EMBL" id="CP002131">
    <property type="protein sequence ID" value="ADL08614.1"/>
    <property type="molecule type" value="Genomic_DNA"/>
</dbReference>
<dbReference type="InterPro" id="IPR045018">
    <property type="entry name" value="Azg-like"/>
</dbReference>
<dbReference type="Proteomes" id="UP000000272">
    <property type="component" value="Chromosome"/>
</dbReference>
<feature type="transmembrane region" description="Helical" evidence="9">
    <location>
        <begin position="33"/>
        <end position="53"/>
    </location>
</feature>
<dbReference type="PANTHER" id="PTHR43337:SF1">
    <property type="entry name" value="XANTHINE_URACIL PERMEASE C887.17-RELATED"/>
    <property type="match status" value="1"/>
</dbReference>
<evidence type="ECO:0000256" key="5">
    <source>
        <dbReference type="ARBA" id="ARBA00022692"/>
    </source>
</evidence>
<keyword evidence="4 8" id="KW-1003">Cell membrane</keyword>
<accession>D9RZ60</accession>
<dbReference type="KEGG" id="toc:Toce_1885"/>
<reference evidence="10 11" key="1">
    <citation type="journal article" date="2010" name="Stand. Genomic Sci.">
        <title>Complete genome sequence of Thermosediminibacter oceani type strain (JW/IW-1228P).</title>
        <authorList>
            <person name="Pitluck S."/>
            <person name="Yasawong M."/>
            <person name="Munk C."/>
            <person name="Nolan M."/>
            <person name="Lapidus A."/>
            <person name="Lucas S."/>
            <person name="Glavina Del Rio T."/>
            <person name="Tice H."/>
            <person name="Cheng J.F."/>
            <person name="Bruce D."/>
            <person name="Detter C."/>
            <person name="Tapia R."/>
            <person name="Han C."/>
            <person name="Goodwin L."/>
            <person name="Liolios K."/>
            <person name="Ivanova N."/>
            <person name="Mavromatis K."/>
            <person name="Mikhailova N."/>
            <person name="Pati A."/>
            <person name="Chen A."/>
            <person name="Palaniappan K."/>
            <person name="Land M."/>
            <person name="Hauser L."/>
            <person name="Chang Y.J."/>
            <person name="Jeffries C.D."/>
            <person name="Rohde M."/>
            <person name="Spring S."/>
            <person name="Sikorski J."/>
            <person name="Goker M."/>
            <person name="Woyke T."/>
            <person name="Bristow J."/>
            <person name="Eisen J.A."/>
            <person name="Markowitz V."/>
            <person name="Hugenholtz P."/>
            <person name="Kyrpides N.C."/>
            <person name="Klenk H.P."/>
        </authorList>
    </citation>
    <scope>NUCLEOTIDE SEQUENCE [LARGE SCALE GENOMIC DNA]</scope>
    <source>
        <strain evidence="11">ATCC BAA-1034 / DSM 16646 / JW/IW-1228P</strain>
    </source>
</reference>
<feature type="transmembrane region" description="Helical" evidence="9">
    <location>
        <begin position="428"/>
        <end position="444"/>
    </location>
</feature>
<keyword evidence="5 8" id="KW-0812">Transmembrane</keyword>
<evidence type="ECO:0000256" key="4">
    <source>
        <dbReference type="ARBA" id="ARBA00022475"/>
    </source>
</evidence>
<protein>
    <submittedName>
        <fullName evidence="10">Xanthine/uracil/vitamin C permease</fullName>
    </submittedName>
</protein>
<organism evidence="10 11">
    <name type="scientific">Thermosediminibacter oceani (strain ATCC BAA-1034 / DSM 16646 / JW/IW-1228P)</name>
    <dbReference type="NCBI Taxonomy" id="555079"/>
    <lineage>
        <taxon>Bacteria</taxon>
        <taxon>Bacillati</taxon>
        <taxon>Bacillota</taxon>
        <taxon>Clostridia</taxon>
        <taxon>Thermosediminibacterales</taxon>
        <taxon>Thermosediminibacteraceae</taxon>
        <taxon>Thermosediminibacter</taxon>
    </lineage>
</organism>
<keyword evidence="7 8" id="KW-0472">Membrane</keyword>
<evidence type="ECO:0000256" key="3">
    <source>
        <dbReference type="ARBA" id="ARBA00022448"/>
    </source>
</evidence>
<dbReference type="eggNOG" id="COG2252">
    <property type="taxonomic scope" value="Bacteria"/>
</dbReference>
<dbReference type="STRING" id="555079.Toce_1885"/>
<feature type="transmembrane region" description="Helical" evidence="9">
    <location>
        <begin position="359"/>
        <end position="378"/>
    </location>
</feature>
<sequence length="445" mass="46834">MKDEMAIYSKSSGNLMDRLFNLSESGTDVRTEVTAGLTTFVTMAYILLVNPIVLKDAGLDQGAVFMATALAAAVSTMFMGLYANYPFALAPGMGLNAFFAYVMVGKMQIPWQTALGAVFISGIIAVIVTLTGLREMLIRAIPLPLKHAVGAGIGLFIAFIGFKNAGIIVSNPATFVDLGNFKDPGTLLATIGLIVTAVLVARGVRGGMLLGIIITTIIGIPMGITKLPGSLISAPPSMAPGLLKLDIAGALKFSMFPVIFSLFFADLFDTIGTFVGVASRTGMIDEKGNLKNGNRALLADSLGTVIGSLLGTSNTTTYVESAAGVSVGGRTGLTSVVVSLLFIASILFSPLALAVPSQATAPALIIVGIFMASSLNEIKFDNFYEAFPAFITAVLMPLTFSISMGLAVGFISYTLLMLLSGRGREVHWMMYVLTATFVLYFVFVR</sequence>
<feature type="transmembrane region" description="Helical" evidence="9">
    <location>
        <begin position="145"/>
        <end position="165"/>
    </location>
</feature>
<keyword evidence="6 8" id="KW-1133">Transmembrane helix</keyword>
<feature type="transmembrane region" description="Helical" evidence="9">
    <location>
        <begin position="109"/>
        <end position="133"/>
    </location>
</feature>
<dbReference type="HOGENOM" id="CLU_024508_0_1_9"/>
<comment type="subcellular location">
    <subcellularLocation>
        <location evidence="1 8">Cell membrane</location>
        <topology evidence="1 8">Multi-pass membrane protein</topology>
    </subcellularLocation>
</comment>
<proteinExistence type="inferred from homology"/>
<dbReference type="Pfam" id="PF00860">
    <property type="entry name" value="Xan_ur_permease"/>
    <property type="match status" value="1"/>
</dbReference>
<keyword evidence="3 8" id="KW-0813">Transport</keyword>
<evidence type="ECO:0000256" key="1">
    <source>
        <dbReference type="ARBA" id="ARBA00004651"/>
    </source>
</evidence>
<evidence type="ECO:0000313" key="10">
    <source>
        <dbReference type="EMBL" id="ADL08614.1"/>
    </source>
</evidence>
<dbReference type="RefSeq" id="WP_013276635.1">
    <property type="nucleotide sequence ID" value="NC_014377.1"/>
</dbReference>
<feature type="transmembrane region" description="Helical" evidence="9">
    <location>
        <begin position="208"/>
        <end position="227"/>
    </location>
</feature>
<name>D9RZ60_THEOJ</name>
<evidence type="ECO:0000313" key="11">
    <source>
        <dbReference type="Proteomes" id="UP000000272"/>
    </source>
</evidence>
<evidence type="ECO:0000256" key="6">
    <source>
        <dbReference type="ARBA" id="ARBA00022989"/>
    </source>
</evidence>
<dbReference type="PANTHER" id="PTHR43337">
    <property type="entry name" value="XANTHINE/URACIL PERMEASE C887.17-RELATED"/>
    <property type="match status" value="1"/>
</dbReference>
<gene>
    <name evidence="10" type="ordered locus">Toce_1885</name>
</gene>
<evidence type="ECO:0000256" key="7">
    <source>
        <dbReference type="ARBA" id="ARBA00023136"/>
    </source>
</evidence>
<evidence type="ECO:0000256" key="2">
    <source>
        <dbReference type="ARBA" id="ARBA00005697"/>
    </source>
</evidence>
<dbReference type="PIRSF" id="PIRSF005353">
    <property type="entry name" value="PbuG"/>
    <property type="match status" value="1"/>
</dbReference>
<feature type="transmembrane region" description="Helical" evidence="9">
    <location>
        <begin position="333"/>
        <end position="353"/>
    </location>
</feature>